<name>A0ACB8BKY2_9AGAM</name>
<reference evidence="1" key="1">
    <citation type="journal article" date="2021" name="New Phytol.">
        <title>Evolutionary innovations through gain and loss of genes in the ectomycorrhizal Boletales.</title>
        <authorList>
            <person name="Wu G."/>
            <person name="Miyauchi S."/>
            <person name="Morin E."/>
            <person name="Kuo A."/>
            <person name="Drula E."/>
            <person name="Varga T."/>
            <person name="Kohler A."/>
            <person name="Feng B."/>
            <person name="Cao Y."/>
            <person name="Lipzen A."/>
            <person name="Daum C."/>
            <person name="Hundley H."/>
            <person name="Pangilinan J."/>
            <person name="Johnson J."/>
            <person name="Barry K."/>
            <person name="LaButti K."/>
            <person name="Ng V."/>
            <person name="Ahrendt S."/>
            <person name="Min B."/>
            <person name="Choi I.G."/>
            <person name="Park H."/>
            <person name="Plett J.M."/>
            <person name="Magnuson J."/>
            <person name="Spatafora J.W."/>
            <person name="Nagy L.G."/>
            <person name="Henrissat B."/>
            <person name="Grigoriev I.V."/>
            <person name="Yang Z.L."/>
            <person name="Xu J."/>
            <person name="Martin F.M."/>
        </authorList>
    </citation>
    <scope>NUCLEOTIDE SEQUENCE</scope>
    <source>
        <strain evidence="1">KUC20120723A-06</strain>
    </source>
</reference>
<keyword evidence="2" id="KW-1185">Reference proteome</keyword>
<evidence type="ECO:0000313" key="1">
    <source>
        <dbReference type="EMBL" id="KAH7926485.1"/>
    </source>
</evidence>
<evidence type="ECO:0000313" key="2">
    <source>
        <dbReference type="Proteomes" id="UP000790709"/>
    </source>
</evidence>
<comment type="caution">
    <text evidence="1">The sequence shown here is derived from an EMBL/GenBank/DDBJ whole genome shotgun (WGS) entry which is preliminary data.</text>
</comment>
<accession>A0ACB8BKY2</accession>
<dbReference type="EMBL" id="MU266382">
    <property type="protein sequence ID" value="KAH7926485.1"/>
    <property type="molecule type" value="Genomic_DNA"/>
</dbReference>
<organism evidence="1 2">
    <name type="scientific">Leucogyrophana mollusca</name>
    <dbReference type="NCBI Taxonomy" id="85980"/>
    <lineage>
        <taxon>Eukaryota</taxon>
        <taxon>Fungi</taxon>
        <taxon>Dikarya</taxon>
        <taxon>Basidiomycota</taxon>
        <taxon>Agaricomycotina</taxon>
        <taxon>Agaricomycetes</taxon>
        <taxon>Agaricomycetidae</taxon>
        <taxon>Boletales</taxon>
        <taxon>Boletales incertae sedis</taxon>
        <taxon>Leucogyrophana</taxon>
    </lineage>
</organism>
<gene>
    <name evidence="1" type="ORF">BV22DRAFT_1104302</name>
</gene>
<proteinExistence type="predicted"/>
<sequence>MTMFTTLFLTISALVSVISAVPLGLRDVPDPPITSPTASTIWHVGDKQTVTWSTANLPANLTTPTGTLLLGFIANNSENLMTNSPLATGFLYTDGQAQITVPSVPTRENYIVVLLGDSGNASPQFTIIGDSSSSSAPSTSATTSVSSSSLSPSSSSSPSTSAPPASGSSTPVINPETSSSSTSSAPITTSTSPTTTLVTTSGSVVVVTTSVLPSQPPTGAAWKNRVPRVYLLAGLMSLVFAL</sequence>
<protein>
    <submittedName>
        <fullName evidence="1">Uncharacterized protein</fullName>
    </submittedName>
</protein>
<dbReference type="Proteomes" id="UP000790709">
    <property type="component" value="Unassembled WGS sequence"/>
</dbReference>